<feature type="transmembrane region" description="Helical" evidence="5">
    <location>
        <begin position="54"/>
        <end position="76"/>
    </location>
</feature>
<feature type="transmembrane region" description="Helical" evidence="5">
    <location>
        <begin position="82"/>
        <end position="101"/>
    </location>
</feature>
<keyword evidence="8" id="KW-1185">Reference proteome</keyword>
<feature type="domain" description="Mechanosensitive ion channel MscS" evidence="6">
    <location>
        <begin position="100"/>
        <end position="164"/>
    </location>
</feature>
<keyword evidence="4 5" id="KW-0472">Membrane</keyword>
<evidence type="ECO:0000256" key="1">
    <source>
        <dbReference type="ARBA" id="ARBA00004370"/>
    </source>
</evidence>
<dbReference type="PROSITE" id="PS01246">
    <property type="entry name" value="UPF0003"/>
    <property type="match status" value="1"/>
</dbReference>
<proteinExistence type="predicted"/>
<feature type="transmembrane region" description="Helical" evidence="5">
    <location>
        <begin position="12"/>
        <end position="33"/>
    </location>
</feature>
<protein>
    <submittedName>
        <fullName evidence="7">Mechanosensitive ion channel</fullName>
    </submittedName>
</protein>
<sequence length="274" mass="28792">MSGEFLDWSTLSAWDVTFALLSVVAGWIASRLVRRGILALMARLEGISAETGRRVASISGIIVLLLGVGVALSFLGAPLQPVLAIVIIVAIVALLVLRGIADNFSSGIVLQTRKPVQPGDQVATPDYDGTVEELTSRSVVVRSFDGRAVHIPNSAFLNNPFVNGSAFGANRTELEVRTPLGGLGVEAVLAELERVAASVDGVRTEPADQAPWARAITIGADRMTARVQVWHEPGRSQATGGAVVVALAAALADRGPDVLVTSELPSTMARTEER</sequence>
<dbReference type="Gene3D" id="2.30.30.60">
    <property type="match status" value="1"/>
</dbReference>
<reference evidence="7 8" key="1">
    <citation type="submission" date="2019-08" db="EMBL/GenBank/DDBJ databases">
        <authorList>
            <person name="Hu J."/>
        </authorList>
    </citation>
    <scope>NUCLEOTIDE SEQUENCE [LARGE SCALE GENOMIC DNA]</scope>
    <source>
        <strain evidence="7 8">NEAU-184</strain>
    </source>
</reference>
<dbReference type="GO" id="GO:0008381">
    <property type="term" value="F:mechanosensitive monoatomic ion channel activity"/>
    <property type="evidence" value="ECO:0007669"/>
    <property type="project" value="InterPro"/>
</dbReference>
<keyword evidence="3 5" id="KW-1133">Transmembrane helix</keyword>
<evidence type="ECO:0000259" key="6">
    <source>
        <dbReference type="Pfam" id="PF00924"/>
    </source>
</evidence>
<organism evidence="7 8">
    <name type="scientific">Agromyces mariniharenae</name>
    <dbReference type="NCBI Taxonomy" id="2604423"/>
    <lineage>
        <taxon>Bacteria</taxon>
        <taxon>Bacillati</taxon>
        <taxon>Actinomycetota</taxon>
        <taxon>Actinomycetes</taxon>
        <taxon>Micrococcales</taxon>
        <taxon>Microbacteriaceae</taxon>
        <taxon>Agromyces</taxon>
    </lineage>
</organism>
<gene>
    <name evidence="7" type="ORF">FYC51_08700</name>
</gene>
<dbReference type="Gene3D" id="1.10.287.1260">
    <property type="match status" value="1"/>
</dbReference>
<dbReference type="PANTHER" id="PTHR30221">
    <property type="entry name" value="SMALL-CONDUCTANCE MECHANOSENSITIVE CHANNEL"/>
    <property type="match status" value="1"/>
</dbReference>
<name>A0A5S4V3Z7_9MICO</name>
<dbReference type="Proteomes" id="UP000325243">
    <property type="component" value="Unassembled WGS sequence"/>
</dbReference>
<dbReference type="SUPFAM" id="SSF50182">
    <property type="entry name" value="Sm-like ribonucleoproteins"/>
    <property type="match status" value="1"/>
</dbReference>
<dbReference type="InterPro" id="IPR010920">
    <property type="entry name" value="LSM_dom_sf"/>
</dbReference>
<evidence type="ECO:0000256" key="5">
    <source>
        <dbReference type="SAM" id="Phobius"/>
    </source>
</evidence>
<comment type="subcellular location">
    <subcellularLocation>
        <location evidence="1">Membrane</location>
    </subcellularLocation>
</comment>
<evidence type="ECO:0000256" key="2">
    <source>
        <dbReference type="ARBA" id="ARBA00022692"/>
    </source>
</evidence>
<keyword evidence="2 5" id="KW-0812">Transmembrane</keyword>
<dbReference type="InterPro" id="IPR006686">
    <property type="entry name" value="MscS_channel_CS"/>
</dbReference>
<dbReference type="PANTHER" id="PTHR30221:SF1">
    <property type="entry name" value="SMALL-CONDUCTANCE MECHANOSENSITIVE CHANNEL"/>
    <property type="match status" value="1"/>
</dbReference>
<dbReference type="InterPro" id="IPR045275">
    <property type="entry name" value="MscS_archaea/bacteria_type"/>
</dbReference>
<dbReference type="Pfam" id="PF00924">
    <property type="entry name" value="MS_channel_2nd"/>
    <property type="match status" value="1"/>
</dbReference>
<evidence type="ECO:0000256" key="3">
    <source>
        <dbReference type="ARBA" id="ARBA00022989"/>
    </source>
</evidence>
<dbReference type="EMBL" id="VSSB01000001">
    <property type="protein sequence ID" value="TYL53716.1"/>
    <property type="molecule type" value="Genomic_DNA"/>
</dbReference>
<dbReference type="AlphaFoldDB" id="A0A5S4V3Z7"/>
<accession>A0A5S4V3Z7</accession>
<dbReference type="GO" id="GO:0016020">
    <property type="term" value="C:membrane"/>
    <property type="evidence" value="ECO:0007669"/>
    <property type="project" value="UniProtKB-SubCell"/>
</dbReference>
<comment type="caution">
    <text evidence="7">The sequence shown here is derived from an EMBL/GenBank/DDBJ whole genome shotgun (WGS) entry which is preliminary data.</text>
</comment>
<dbReference type="RefSeq" id="WP_148733181.1">
    <property type="nucleotide sequence ID" value="NZ_VSSB01000001.1"/>
</dbReference>
<evidence type="ECO:0000256" key="4">
    <source>
        <dbReference type="ARBA" id="ARBA00023136"/>
    </source>
</evidence>
<dbReference type="InterPro" id="IPR006685">
    <property type="entry name" value="MscS_channel_2nd"/>
</dbReference>
<evidence type="ECO:0000313" key="8">
    <source>
        <dbReference type="Proteomes" id="UP000325243"/>
    </source>
</evidence>
<dbReference type="InterPro" id="IPR023408">
    <property type="entry name" value="MscS_beta-dom_sf"/>
</dbReference>
<evidence type="ECO:0000313" key="7">
    <source>
        <dbReference type="EMBL" id="TYL53716.1"/>
    </source>
</evidence>